<dbReference type="PANTHER" id="PTHR36844:SF1">
    <property type="entry name" value="PROTEASE PRSW"/>
    <property type="match status" value="1"/>
</dbReference>
<comment type="subcellular location">
    <subcellularLocation>
        <location evidence="1">Cell membrane</location>
        <topology evidence="1">Multi-pass membrane protein</topology>
    </subcellularLocation>
</comment>
<dbReference type="InterPro" id="IPR023596">
    <property type="entry name" value="Peptidase_PrsW_arch/bac"/>
</dbReference>
<evidence type="ECO:0000256" key="7">
    <source>
        <dbReference type="ARBA" id="ARBA00022801"/>
    </source>
</evidence>
<evidence type="ECO:0000256" key="9">
    <source>
        <dbReference type="ARBA" id="ARBA00023136"/>
    </source>
</evidence>
<evidence type="ECO:0000256" key="5">
    <source>
        <dbReference type="ARBA" id="ARBA00022670"/>
    </source>
</evidence>
<keyword evidence="11" id="KW-0482">Metalloprotease</keyword>
<evidence type="ECO:0000256" key="10">
    <source>
        <dbReference type="SAM" id="Phobius"/>
    </source>
</evidence>
<feature type="transmembrane region" description="Helical" evidence="10">
    <location>
        <begin position="6"/>
        <end position="23"/>
    </location>
</feature>
<accession>A0A9D7SVQ0</accession>
<feature type="transmembrane region" description="Helical" evidence="10">
    <location>
        <begin position="196"/>
        <end position="215"/>
    </location>
</feature>
<gene>
    <name evidence="11" type="ORF">IPP15_05065</name>
</gene>
<evidence type="ECO:0000256" key="8">
    <source>
        <dbReference type="ARBA" id="ARBA00022989"/>
    </source>
</evidence>
<proteinExistence type="inferred from homology"/>
<feature type="transmembrane region" description="Helical" evidence="10">
    <location>
        <begin position="106"/>
        <end position="127"/>
    </location>
</feature>
<comment type="similarity">
    <text evidence="2">Belongs to the protease PrsW family.</text>
</comment>
<keyword evidence="4" id="KW-1003">Cell membrane</keyword>
<evidence type="ECO:0000313" key="11">
    <source>
        <dbReference type="EMBL" id="MBK9981784.1"/>
    </source>
</evidence>
<keyword evidence="6 10" id="KW-0812">Transmembrane</keyword>
<reference evidence="11 12" key="1">
    <citation type="submission" date="2020-10" db="EMBL/GenBank/DDBJ databases">
        <title>Connecting structure to function with the recovery of over 1000 high-quality activated sludge metagenome-assembled genomes encoding full-length rRNA genes using long-read sequencing.</title>
        <authorList>
            <person name="Singleton C.M."/>
            <person name="Petriglieri F."/>
            <person name="Kristensen J.M."/>
            <person name="Kirkegaard R.H."/>
            <person name="Michaelsen T.Y."/>
            <person name="Andersen M.H."/>
            <person name="Karst S.M."/>
            <person name="Dueholm M.S."/>
            <person name="Nielsen P.H."/>
            <person name="Albertsen M."/>
        </authorList>
    </citation>
    <scope>NUCLEOTIDE SEQUENCE [LARGE SCALE GENOMIC DNA]</scope>
    <source>
        <strain evidence="11">Ribe_18-Q3-R11-54_MAXAC.273</strain>
    </source>
</reference>
<dbReference type="GO" id="GO:0005886">
    <property type="term" value="C:plasma membrane"/>
    <property type="evidence" value="ECO:0007669"/>
    <property type="project" value="UniProtKB-SubCell"/>
</dbReference>
<feature type="transmembrane region" description="Helical" evidence="10">
    <location>
        <begin position="71"/>
        <end position="94"/>
    </location>
</feature>
<organism evidence="11 12">
    <name type="scientific">Candidatus Opimibacter skivensis</name>
    <dbReference type="NCBI Taxonomy" id="2982028"/>
    <lineage>
        <taxon>Bacteria</taxon>
        <taxon>Pseudomonadati</taxon>
        <taxon>Bacteroidota</taxon>
        <taxon>Saprospiria</taxon>
        <taxon>Saprospirales</taxon>
        <taxon>Saprospiraceae</taxon>
        <taxon>Candidatus Opimibacter</taxon>
    </lineage>
</organism>
<evidence type="ECO:0000256" key="6">
    <source>
        <dbReference type="ARBA" id="ARBA00022692"/>
    </source>
</evidence>
<evidence type="ECO:0000256" key="3">
    <source>
        <dbReference type="ARBA" id="ARBA00018997"/>
    </source>
</evidence>
<evidence type="ECO:0000256" key="1">
    <source>
        <dbReference type="ARBA" id="ARBA00004651"/>
    </source>
</evidence>
<keyword evidence="7" id="KW-0378">Hydrolase</keyword>
<dbReference type="PIRSF" id="PIRSF016933">
    <property type="entry name" value="PrsW"/>
    <property type="match status" value="1"/>
</dbReference>
<feature type="transmembrane region" description="Helical" evidence="10">
    <location>
        <begin position="166"/>
        <end position="184"/>
    </location>
</feature>
<evidence type="ECO:0000256" key="4">
    <source>
        <dbReference type="ARBA" id="ARBA00022475"/>
    </source>
</evidence>
<keyword evidence="9 10" id="KW-0472">Membrane</keyword>
<keyword evidence="5" id="KW-0645">Protease</keyword>
<feature type="transmembrane region" description="Helical" evidence="10">
    <location>
        <begin position="139"/>
        <end position="157"/>
    </location>
</feature>
<comment type="caution">
    <text evidence="11">The sequence shown here is derived from an EMBL/GenBank/DDBJ whole genome shotgun (WGS) entry which is preliminary data.</text>
</comment>
<dbReference type="InterPro" id="IPR026898">
    <property type="entry name" value="PrsW"/>
</dbReference>
<dbReference type="EMBL" id="JADKGY010000001">
    <property type="protein sequence ID" value="MBK9981784.1"/>
    <property type="molecule type" value="Genomic_DNA"/>
</dbReference>
<dbReference type="AlphaFoldDB" id="A0A9D7SVQ0"/>
<evidence type="ECO:0000256" key="2">
    <source>
        <dbReference type="ARBA" id="ARBA00009165"/>
    </source>
</evidence>
<dbReference type="GO" id="GO:0008237">
    <property type="term" value="F:metallopeptidase activity"/>
    <property type="evidence" value="ECO:0007669"/>
    <property type="project" value="UniProtKB-KW"/>
</dbReference>
<name>A0A9D7SVQ0_9BACT</name>
<dbReference type="GO" id="GO:0006508">
    <property type="term" value="P:proteolysis"/>
    <property type="evidence" value="ECO:0007669"/>
    <property type="project" value="UniProtKB-KW"/>
</dbReference>
<feature type="transmembrane region" description="Helical" evidence="10">
    <location>
        <begin position="35"/>
        <end position="56"/>
    </location>
</feature>
<sequence>MSTTLSMLIAVLPGIIIAVYFYLRDLREPEPSGLLLMSLLFGAVSFFISRGIGYLLHHFLYVSHQDELNEILSAFVFIGLLGEGGKFLFLRGITFYYKAFNQPFDGIVYAIMVGMGYATAENVFYVISSGVNADALRMFTSVPLNAVCAVIMGYFLGEAKLFRSRIFLYSLLALLLAAIVHGYYDYFLQMVYIKALWMQGIISVLIVIVLSQLAIKRRKAENLKKFDQ</sequence>
<keyword evidence="8 10" id="KW-1133">Transmembrane helix</keyword>
<dbReference type="Pfam" id="PF13367">
    <property type="entry name" value="PrsW-protease"/>
    <property type="match status" value="1"/>
</dbReference>
<evidence type="ECO:0000313" key="12">
    <source>
        <dbReference type="Proteomes" id="UP000808337"/>
    </source>
</evidence>
<dbReference type="Proteomes" id="UP000808337">
    <property type="component" value="Unassembled WGS sequence"/>
</dbReference>
<dbReference type="PANTHER" id="PTHR36844">
    <property type="entry name" value="PROTEASE PRSW"/>
    <property type="match status" value="1"/>
</dbReference>
<protein>
    <recommendedName>
        <fullName evidence="3">Protease PrsW</fullName>
    </recommendedName>
</protein>